<dbReference type="PANTHER" id="PTHR43537">
    <property type="entry name" value="TRANSCRIPTIONAL REGULATOR, GNTR FAMILY"/>
    <property type="match status" value="1"/>
</dbReference>
<dbReference type="Gene3D" id="1.20.120.530">
    <property type="entry name" value="GntR ligand-binding domain-like"/>
    <property type="match status" value="1"/>
</dbReference>
<organism evidence="5 6">
    <name type="scientific">Brevibacillus centrosporus</name>
    <dbReference type="NCBI Taxonomy" id="54910"/>
    <lineage>
        <taxon>Bacteria</taxon>
        <taxon>Bacillati</taxon>
        <taxon>Bacillota</taxon>
        <taxon>Bacilli</taxon>
        <taxon>Bacillales</taxon>
        <taxon>Paenibacillaceae</taxon>
        <taxon>Brevibacillus</taxon>
    </lineage>
</organism>
<dbReference type="SMART" id="SM00895">
    <property type="entry name" value="FCD"/>
    <property type="match status" value="1"/>
</dbReference>
<dbReference type="SMART" id="SM00345">
    <property type="entry name" value="HTH_GNTR"/>
    <property type="match status" value="1"/>
</dbReference>
<dbReference type="GO" id="GO:0003700">
    <property type="term" value="F:DNA-binding transcription factor activity"/>
    <property type="evidence" value="ECO:0007669"/>
    <property type="project" value="InterPro"/>
</dbReference>
<keyword evidence="5" id="KW-0670">Pyruvate</keyword>
<accession>A0A1I3YGP8</accession>
<dbReference type="Pfam" id="PF00392">
    <property type="entry name" value="GntR"/>
    <property type="match status" value="1"/>
</dbReference>
<evidence type="ECO:0000256" key="3">
    <source>
        <dbReference type="ARBA" id="ARBA00023163"/>
    </source>
</evidence>
<dbReference type="InterPro" id="IPR000524">
    <property type="entry name" value="Tscrpt_reg_HTH_GntR"/>
</dbReference>
<dbReference type="STRING" id="1884381.SAMN05518846_111135"/>
<dbReference type="CDD" id="cd07377">
    <property type="entry name" value="WHTH_GntR"/>
    <property type="match status" value="1"/>
</dbReference>
<evidence type="ECO:0000313" key="6">
    <source>
        <dbReference type="Proteomes" id="UP000198915"/>
    </source>
</evidence>
<keyword evidence="6" id="KW-1185">Reference proteome</keyword>
<dbReference type="Proteomes" id="UP000198915">
    <property type="component" value="Unassembled WGS sequence"/>
</dbReference>
<dbReference type="EMBL" id="FORT01000011">
    <property type="protein sequence ID" value="SFK31127.1"/>
    <property type="molecule type" value="Genomic_DNA"/>
</dbReference>
<dbReference type="PROSITE" id="PS50949">
    <property type="entry name" value="HTH_GNTR"/>
    <property type="match status" value="1"/>
</dbReference>
<dbReference type="AlphaFoldDB" id="A0A1I3YGP8"/>
<dbReference type="SUPFAM" id="SSF46785">
    <property type="entry name" value="Winged helix' DNA-binding domain"/>
    <property type="match status" value="1"/>
</dbReference>
<dbReference type="GO" id="GO:0003677">
    <property type="term" value="F:DNA binding"/>
    <property type="evidence" value="ECO:0007669"/>
    <property type="project" value="UniProtKB-KW"/>
</dbReference>
<evidence type="ECO:0000256" key="1">
    <source>
        <dbReference type="ARBA" id="ARBA00023015"/>
    </source>
</evidence>
<sequence length="238" mass="26723">MDLSKLAKKNHYEHIIEQIKELILSGGLAPGDKLPSTKDLSEQFGVGRSTTREALSALKAMGLIDIRQGGNCTVKSTSLPSPTLLPDLQPLLANRQTILELLEVRKSLEVSNAAIAAVKRDEQDLLLLEQILTEMSQHMGNEEVGESTDLRFHSTLARSTHNSIMVQLFETIASHLELVIRETRRVEIYANQAVSQQFYEEHRAIFQALKDQDAHLAQARMKDHLQHVEGILLRYLQA</sequence>
<dbReference type="PRINTS" id="PR00035">
    <property type="entry name" value="HTHGNTR"/>
</dbReference>
<dbReference type="PANTHER" id="PTHR43537:SF5">
    <property type="entry name" value="UXU OPERON TRANSCRIPTIONAL REGULATOR"/>
    <property type="match status" value="1"/>
</dbReference>
<evidence type="ECO:0000256" key="2">
    <source>
        <dbReference type="ARBA" id="ARBA00023125"/>
    </source>
</evidence>
<dbReference type="InterPro" id="IPR008920">
    <property type="entry name" value="TF_FadR/GntR_C"/>
</dbReference>
<dbReference type="InterPro" id="IPR011711">
    <property type="entry name" value="GntR_C"/>
</dbReference>
<keyword evidence="3" id="KW-0804">Transcription</keyword>
<dbReference type="InterPro" id="IPR036390">
    <property type="entry name" value="WH_DNA-bd_sf"/>
</dbReference>
<keyword evidence="1" id="KW-0805">Transcription regulation</keyword>
<keyword evidence="2" id="KW-0238">DNA-binding</keyword>
<dbReference type="RefSeq" id="WP_092271808.1">
    <property type="nucleotide sequence ID" value="NZ_FORT01000011.1"/>
</dbReference>
<reference evidence="6" key="1">
    <citation type="submission" date="2016-10" db="EMBL/GenBank/DDBJ databases">
        <authorList>
            <person name="Varghese N."/>
            <person name="Submissions S."/>
        </authorList>
    </citation>
    <scope>NUCLEOTIDE SEQUENCE [LARGE SCALE GENOMIC DNA]</scope>
    <source>
        <strain evidence="6">OK042</strain>
    </source>
</reference>
<evidence type="ECO:0000313" key="5">
    <source>
        <dbReference type="EMBL" id="SFK31127.1"/>
    </source>
</evidence>
<dbReference type="InterPro" id="IPR036388">
    <property type="entry name" value="WH-like_DNA-bd_sf"/>
</dbReference>
<name>A0A1I3YGP8_9BACL</name>
<gene>
    <name evidence="5" type="ORF">SAMN05518846_111135</name>
</gene>
<evidence type="ECO:0000259" key="4">
    <source>
        <dbReference type="PROSITE" id="PS50949"/>
    </source>
</evidence>
<feature type="domain" description="HTH gntR-type" evidence="4">
    <location>
        <begin position="9"/>
        <end position="77"/>
    </location>
</feature>
<proteinExistence type="predicted"/>
<dbReference type="Pfam" id="PF07729">
    <property type="entry name" value="FCD"/>
    <property type="match status" value="1"/>
</dbReference>
<protein>
    <submittedName>
        <fullName evidence="5">GntR family transcriptional regulator, transcriptional repressor for pyruvate dehydrogenase complex</fullName>
    </submittedName>
</protein>
<dbReference type="SUPFAM" id="SSF48008">
    <property type="entry name" value="GntR ligand-binding domain-like"/>
    <property type="match status" value="1"/>
</dbReference>
<dbReference type="Gene3D" id="1.10.10.10">
    <property type="entry name" value="Winged helix-like DNA-binding domain superfamily/Winged helix DNA-binding domain"/>
    <property type="match status" value="1"/>
</dbReference>